<dbReference type="Proteomes" id="UP001058626">
    <property type="component" value="Chromosome"/>
</dbReference>
<accession>A0A9N7LR58</accession>
<keyword evidence="2" id="KW-1185">Reference proteome</keyword>
<evidence type="ECO:0000313" key="2">
    <source>
        <dbReference type="Proteomes" id="UP001058626"/>
    </source>
</evidence>
<dbReference type="RefSeq" id="WP_036426695.1">
    <property type="nucleotide sequence ID" value="NZ_AP026367.1"/>
</dbReference>
<dbReference type="AlphaFoldDB" id="A0A9N7LR58"/>
<dbReference type="InterPro" id="IPR036188">
    <property type="entry name" value="FAD/NAD-bd_sf"/>
</dbReference>
<evidence type="ECO:0000313" key="1">
    <source>
        <dbReference type="EMBL" id="BDN82036.1"/>
    </source>
</evidence>
<dbReference type="Gene3D" id="3.50.50.60">
    <property type="entry name" value="FAD/NAD(P)-binding domain"/>
    <property type="match status" value="1"/>
</dbReference>
<proteinExistence type="predicted"/>
<dbReference type="EMBL" id="AP026367">
    <property type="protein sequence ID" value="BDN82036.1"/>
    <property type="molecule type" value="Genomic_DNA"/>
</dbReference>
<name>A0A9N7LR58_9MYCO</name>
<organism evidence="1 2">
    <name type="scientific">Mycobacterium pseudoshottsii</name>
    <dbReference type="NCBI Taxonomy" id="265949"/>
    <lineage>
        <taxon>Bacteria</taxon>
        <taxon>Bacillati</taxon>
        <taxon>Actinomycetota</taxon>
        <taxon>Actinomycetes</taxon>
        <taxon>Mycobacteriales</taxon>
        <taxon>Mycobacteriaceae</taxon>
        <taxon>Mycobacterium</taxon>
        <taxon>Mycobacterium ulcerans group</taxon>
    </lineage>
</organism>
<reference evidence="1" key="1">
    <citation type="submission" date="2022-06" db="EMBL/GenBank/DDBJ databases">
        <title>Complete genome sequence of Mycobacterium pseudoshottsii NJB1907-Z4.</title>
        <authorList>
            <person name="Komine T."/>
            <person name="Fukano H."/>
            <person name="Wada S."/>
        </authorList>
    </citation>
    <scope>NUCLEOTIDE SEQUENCE</scope>
    <source>
        <strain evidence="1">NJB1907-Z4</strain>
    </source>
</reference>
<gene>
    <name evidence="1" type="ORF">NJB1907Z4_C22510</name>
</gene>
<sequence length="75" mass="8256">MTLKTTVLTKAWPKFFPHVSQSAIANGFYDDLESLQGQGDIFYLGGAPGFESLEHTITYSYGLVDQHFPAIRSGS</sequence>
<protein>
    <submittedName>
        <fullName evidence="1">Uncharacterized protein</fullName>
    </submittedName>
</protein>